<keyword evidence="2" id="KW-1185">Reference proteome</keyword>
<gene>
    <name evidence="1" type="ORF">KUCAC02_001220</name>
</gene>
<protein>
    <submittedName>
        <fullName evidence="1">Uncharacterized protein</fullName>
    </submittedName>
</protein>
<dbReference type="EMBL" id="CM043786">
    <property type="protein sequence ID" value="KAI4831691.1"/>
    <property type="molecule type" value="Genomic_DNA"/>
</dbReference>
<organism evidence="1 2">
    <name type="scientific">Chaenocephalus aceratus</name>
    <name type="common">Blackfin icefish</name>
    <name type="synonym">Chaenichthys aceratus</name>
    <dbReference type="NCBI Taxonomy" id="36190"/>
    <lineage>
        <taxon>Eukaryota</taxon>
        <taxon>Metazoa</taxon>
        <taxon>Chordata</taxon>
        <taxon>Craniata</taxon>
        <taxon>Vertebrata</taxon>
        <taxon>Euteleostomi</taxon>
        <taxon>Actinopterygii</taxon>
        <taxon>Neopterygii</taxon>
        <taxon>Teleostei</taxon>
        <taxon>Neoteleostei</taxon>
        <taxon>Acanthomorphata</taxon>
        <taxon>Eupercaria</taxon>
        <taxon>Perciformes</taxon>
        <taxon>Notothenioidei</taxon>
        <taxon>Channichthyidae</taxon>
        <taxon>Chaenocephalus</taxon>
    </lineage>
</organism>
<accession>A0ACB9XVP6</accession>
<evidence type="ECO:0000313" key="2">
    <source>
        <dbReference type="Proteomes" id="UP001057452"/>
    </source>
</evidence>
<proteinExistence type="predicted"/>
<evidence type="ECO:0000313" key="1">
    <source>
        <dbReference type="EMBL" id="KAI4831691.1"/>
    </source>
</evidence>
<reference evidence="1" key="1">
    <citation type="submission" date="2022-05" db="EMBL/GenBank/DDBJ databases">
        <title>Chromosome-level genome of Chaenocephalus aceratus.</title>
        <authorList>
            <person name="Park H."/>
        </authorList>
    </citation>
    <scope>NUCLEOTIDE SEQUENCE</scope>
    <source>
        <strain evidence="1">KU_202001</strain>
    </source>
</reference>
<comment type="caution">
    <text evidence="1">The sequence shown here is derived from an EMBL/GenBank/DDBJ whole genome shotgun (WGS) entry which is preliminary data.</text>
</comment>
<sequence length="467" mass="53145">MCASSCFFFQETPPTSSCVSNTNIVKAIRELRASIRSWARPLAIHAMHLREKKEATLHSMEELCECRRLALLAISKLLSKLEVQHCNMDQWKLFGYVTGFLASLYGHRLGVFLNMTDGQVTKAVHCPEKGDYLLKVEEHKTNQSFGLAKMLLSSQEYGWLLSSIQMKNRLTAGSAKSKYVFFNTNASPSSLLTRYLQMAWLEMNLRGVPTFTSLRTAMATFARDRHGEDSEERHSMARFMCHDTATSDKYYAMDLTIKQARKGRLLFEQAQETTSTRTLHHCDVEEHKTNQSFGLAKMLLSSQEYGWLLSSIQMKNRLTAGSAKSKYVFFNTNASPSSLLTRYLQMAWLEMNLRGVPTFTSLRTAMATFARDRHGEDSEERHSMARFMCHDTATSDKYYAMDLTIKQARKGRLLFEQAQETTSTRTLHHCDALVRVEVVSGLTPQSTKNLPCPEVRPLVASALTWQK</sequence>
<dbReference type="Proteomes" id="UP001057452">
    <property type="component" value="Chromosome 2"/>
</dbReference>
<name>A0ACB9XVP6_CHAAC</name>